<gene>
    <name evidence="2" type="ORF">XarjCFBP7645_06750</name>
</gene>
<accession>A0A2S7AJ88</accession>
<comment type="caution">
    <text evidence="2">The sequence shown here is derived from an EMBL/GenBank/DDBJ whole genome shotgun (WGS) entry which is preliminary data.</text>
</comment>
<name>A0A2S7AJ88_9XANT</name>
<dbReference type="Proteomes" id="UP000239204">
    <property type="component" value="Unassembled WGS sequence"/>
</dbReference>
<dbReference type="SUPFAM" id="SSF50985">
    <property type="entry name" value="RCC1/BLIP-II"/>
    <property type="match status" value="1"/>
</dbReference>
<evidence type="ECO:0000313" key="2">
    <source>
        <dbReference type="EMBL" id="PPU09934.1"/>
    </source>
</evidence>
<protein>
    <submittedName>
        <fullName evidence="2">Uncharacterized protein</fullName>
    </submittedName>
</protein>
<reference evidence="2 3" key="1">
    <citation type="submission" date="2016-08" db="EMBL/GenBank/DDBJ databases">
        <title>Evolution of the type three secretion system and type three effector repertoires in Xanthomonas.</title>
        <authorList>
            <person name="Merda D."/>
            <person name="Briand M."/>
            <person name="Bosis E."/>
            <person name="Rousseau C."/>
            <person name="Portier P."/>
            <person name="Jacques M.-A."/>
            <person name="Fischer-Le Saux M."/>
        </authorList>
    </citation>
    <scope>NUCLEOTIDE SEQUENCE [LARGE SCALE GENOMIC DNA]</scope>
    <source>
        <strain evidence="2 3">CFBP 7645</strain>
    </source>
</reference>
<evidence type="ECO:0000256" key="1">
    <source>
        <dbReference type="SAM" id="MobiDB-lite"/>
    </source>
</evidence>
<dbReference type="AlphaFoldDB" id="A0A2S7AJ88"/>
<evidence type="ECO:0000313" key="3">
    <source>
        <dbReference type="Proteomes" id="UP000239204"/>
    </source>
</evidence>
<feature type="region of interest" description="Disordered" evidence="1">
    <location>
        <begin position="1"/>
        <end position="23"/>
    </location>
</feature>
<dbReference type="Gene3D" id="2.130.10.30">
    <property type="entry name" value="Regulator of chromosome condensation 1/beta-lactamase-inhibitor protein II"/>
    <property type="match status" value="1"/>
</dbReference>
<proteinExistence type="predicted"/>
<dbReference type="InterPro" id="IPR009091">
    <property type="entry name" value="RCC1/BLIP-II"/>
</dbReference>
<organism evidence="2 3">
    <name type="scientific">Xanthomonas arboricola</name>
    <dbReference type="NCBI Taxonomy" id="56448"/>
    <lineage>
        <taxon>Bacteria</taxon>
        <taxon>Pseudomonadati</taxon>
        <taxon>Pseudomonadota</taxon>
        <taxon>Gammaproteobacteria</taxon>
        <taxon>Lysobacterales</taxon>
        <taxon>Lysobacteraceae</taxon>
        <taxon>Xanthomonas</taxon>
    </lineage>
</organism>
<sequence>MARRRGPAERGYACPTPRTPRGRHQCRRASCVFLDANGGVWATGNDDASQLGALPPLTNAISRCASSRDCAGTERYSAIPLKVPGLSPAIAIAAGRDRSAAVDRGGRLARRTHAP</sequence>
<dbReference type="EMBL" id="MIGY01000001">
    <property type="protein sequence ID" value="PPU09934.1"/>
    <property type="molecule type" value="Genomic_DNA"/>
</dbReference>